<dbReference type="SMART" id="SM00365">
    <property type="entry name" value="LRR_SD22"/>
    <property type="match status" value="6"/>
</dbReference>
<protein>
    <submittedName>
        <fullName evidence="4">Leucine-rich repeat protein SHOC2</fullName>
    </submittedName>
</protein>
<dbReference type="PRINTS" id="PR00019">
    <property type="entry name" value="LEURICHRPT"/>
</dbReference>
<feature type="domain" description="Disease resistance R13L4/SHOC-2-like LRR" evidence="3">
    <location>
        <begin position="298"/>
        <end position="403"/>
    </location>
</feature>
<comment type="caution">
    <text evidence="4">The sequence shown here is derived from an EMBL/GenBank/DDBJ whole genome shotgun (WGS) entry which is preliminary data.</text>
</comment>
<dbReference type="SMART" id="SM00369">
    <property type="entry name" value="LRR_TYP"/>
    <property type="match status" value="10"/>
</dbReference>
<proteinExistence type="predicted"/>
<dbReference type="InterPro" id="IPR001611">
    <property type="entry name" value="Leu-rich_rpt"/>
</dbReference>
<dbReference type="Pfam" id="PF23598">
    <property type="entry name" value="LRR_14"/>
    <property type="match status" value="1"/>
</dbReference>
<gene>
    <name evidence="4" type="ORF">DC041_0011035</name>
</gene>
<evidence type="ECO:0000256" key="2">
    <source>
        <dbReference type="ARBA" id="ARBA00022737"/>
    </source>
</evidence>
<dbReference type="SMART" id="SM00364">
    <property type="entry name" value="LRR_BAC"/>
    <property type="match status" value="8"/>
</dbReference>
<dbReference type="Proteomes" id="UP000290809">
    <property type="component" value="Unassembled WGS sequence"/>
</dbReference>
<evidence type="ECO:0000256" key="1">
    <source>
        <dbReference type="ARBA" id="ARBA00022614"/>
    </source>
</evidence>
<dbReference type="SUPFAM" id="SSF52047">
    <property type="entry name" value="RNI-like"/>
    <property type="match status" value="1"/>
</dbReference>
<reference evidence="4 5" key="1">
    <citation type="journal article" date="2019" name="PLoS Pathog.">
        <title>Genome sequence of the bovine parasite Schistosoma bovis Tanzania.</title>
        <authorList>
            <person name="Oey H."/>
            <person name="Zakrzewski M."/>
            <person name="Gobert G."/>
            <person name="Gravermann K."/>
            <person name="Stoye J."/>
            <person name="Jones M."/>
            <person name="Mcmanus D."/>
            <person name="Krause L."/>
        </authorList>
    </citation>
    <scope>NUCLEOTIDE SEQUENCE [LARGE SCALE GENOMIC DNA]</scope>
    <source>
        <strain evidence="4 5">TAN1997</strain>
    </source>
</reference>
<keyword evidence="5" id="KW-1185">Reference proteome</keyword>
<sequence>MLTALSKLIRIDIAPRIFLRKNIGNCKLLSRFLVDYNQIDELPKSIGQLSELTVLGIKYNCLSELPVTICNCEQLTELNIEGNHITQLPENLLCHLKDSVSVVLSRNDFNSFPIGDKTQYKNVKENLLCHLKDSVSVVLSRNDFNSFPIGDKTQYKNVKHFRLDYNRLEIFEAVQLSENTQLTTLNLCNNNIITLDFTGIETLKHLVELDLSYNQIGHLPDSIGELVSLEILDLTSNRLELIFSIFCLSEGIETLKHLVELDLSYNQIGHLPDSIGELVSLEILDLTSNRLEGLPNRIGELVRLVQLELESNQIKSIPLNIGQLCQLQTLNLDVNKLSRLPSTIGNLNNLRKLRVKDNLLQRLPPEIGKLQNLTHLYLSNNKPLDLLPIELGMLPSLRFLGIDGCSLKQMPVDITKNGSASVIKIRYFMFEKIVYDESKAGKQLLHSSLLVVR</sequence>
<organism evidence="4 5">
    <name type="scientific">Schistosoma bovis</name>
    <name type="common">Blood fluke</name>
    <dbReference type="NCBI Taxonomy" id="6184"/>
    <lineage>
        <taxon>Eukaryota</taxon>
        <taxon>Metazoa</taxon>
        <taxon>Spiralia</taxon>
        <taxon>Lophotrochozoa</taxon>
        <taxon>Platyhelminthes</taxon>
        <taxon>Trematoda</taxon>
        <taxon>Digenea</taxon>
        <taxon>Strigeidida</taxon>
        <taxon>Schistosomatoidea</taxon>
        <taxon>Schistosomatidae</taxon>
        <taxon>Schistosoma</taxon>
    </lineage>
</organism>
<dbReference type="Pfam" id="PF13855">
    <property type="entry name" value="LRR_8"/>
    <property type="match status" value="3"/>
</dbReference>
<dbReference type="PROSITE" id="PS51450">
    <property type="entry name" value="LRR"/>
    <property type="match status" value="5"/>
</dbReference>
<dbReference type="AlphaFoldDB" id="A0A430QIN9"/>
<keyword evidence="1" id="KW-0433">Leucine-rich repeat</keyword>
<dbReference type="InterPro" id="IPR032675">
    <property type="entry name" value="LRR_dom_sf"/>
</dbReference>
<dbReference type="PANTHER" id="PTHR48051">
    <property type="match status" value="1"/>
</dbReference>
<evidence type="ECO:0000259" key="3">
    <source>
        <dbReference type="Pfam" id="PF23598"/>
    </source>
</evidence>
<dbReference type="InterPro" id="IPR050216">
    <property type="entry name" value="LRR_domain-containing"/>
</dbReference>
<accession>A0A430QIN9</accession>
<dbReference type="InterPro" id="IPR055414">
    <property type="entry name" value="LRR_R13L4/SHOC2-like"/>
</dbReference>
<dbReference type="Gene3D" id="3.80.10.10">
    <property type="entry name" value="Ribonuclease Inhibitor"/>
    <property type="match status" value="4"/>
</dbReference>
<dbReference type="STRING" id="6184.A0A430QIN9"/>
<evidence type="ECO:0000313" key="5">
    <source>
        <dbReference type="Proteomes" id="UP000290809"/>
    </source>
</evidence>
<dbReference type="PANTHER" id="PTHR48051:SF54">
    <property type="entry name" value="LEUCINE-RICH REPEAT-CONTAINING PROTEIN"/>
    <property type="match status" value="1"/>
</dbReference>
<dbReference type="EMBL" id="QMKO01001666">
    <property type="protein sequence ID" value="RTG87562.1"/>
    <property type="molecule type" value="Genomic_DNA"/>
</dbReference>
<keyword evidence="2" id="KW-0677">Repeat</keyword>
<name>A0A430QIN9_SCHBO</name>
<dbReference type="GO" id="GO:0005737">
    <property type="term" value="C:cytoplasm"/>
    <property type="evidence" value="ECO:0007669"/>
    <property type="project" value="TreeGrafter"/>
</dbReference>
<evidence type="ECO:0000313" key="4">
    <source>
        <dbReference type="EMBL" id="RTG87562.1"/>
    </source>
</evidence>
<dbReference type="InterPro" id="IPR003591">
    <property type="entry name" value="Leu-rich_rpt_typical-subtyp"/>
</dbReference>